<dbReference type="PANTHER" id="PTHR42663">
    <property type="entry name" value="HYDROLASE C777.06C-RELATED-RELATED"/>
    <property type="match status" value="1"/>
</dbReference>
<dbReference type="CDD" id="cd16279">
    <property type="entry name" value="metallo-hydrolase-like_MBL-fold"/>
    <property type="match status" value="1"/>
</dbReference>
<dbReference type="InterPro" id="IPR036866">
    <property type="entry name" value="RibonucZ/Hydroxyglut_hydro"/>
</dbReference>
<accession>A0A379EC18</accession>
<dbReference type="InterPro" id="IPR001279">
    <property type="entry name" value="Metallo-B-lactamas"/>
</dbReference>
<dbReference type="SUPFAM" id="SSF56281">
    <property type="entry name" value="Metallo-hydrolase/oxidoreductase"/>
    <property type="match status" value="1"/>
</dbReference>
<evidence type="ECO:0000313" key="4">
    <source>
        <dbReference type="Proteomes" id="UP000255469"/>
    </source>
</evidence>
<evidence type="ECO:0000313" key="3">
    <source>
        <dbReference type="EMBL" id="SUB93938.1"/>
    </source>
</evidence>
<sequence length="287" mass="31752">MDRQQSSTGIQSVSPSFPSGGGGAGFSSSSEETGGTLTFLGTGTSNGVPVLGCTCEVCKSSDPHDSRLRTSALLETAQTRVIIDCGPDFRQQMLPQPFRKIDGLLITHIHYDHVGGIDDVRPYCRLGDIDVYANADTCGGLRHNFPYCFAEHLYPGVPKLNLHALPPHSHIRIGDIEVVPVNVMHGRLPIFGYRFGKLAYITDMKTMDDAELPYLEGVETLVVNALRWERPHHSHQLIPEAVEFSRRIGARRTYLTHLTHQVGLHEEAQRRLPDGIFLAYDGLKIEV</sequence>
<dbReference type="SMART" id="SM00849">
    <property type="entry name" value="Lactamase_B"/>
    <property type="match status" value="1"/>
</dbReference>
<gene>
    <name evidence="3" type="primary">phnP</name>
    <name evidence="3" type="ORF">NCTC13067_01796</name>
</gene>
<name>A0A379EC18_9BACT</name>
<feature type="region of interest" description="Disordered" evidence="1">
    <location>
        <begin position="1"/>
        <end position="39"/>
    </location>
</feature>
<evidence type="ECO:0000259" key="2">
    <source>
        <dbReference type="SMART" id="SM00849"/>
    </source>
</evidence>
<feature type="compositionally biased region" description="Polar residues" evidence="1">
    <location>
        <begin position="1"/>
        <end position="13"/>
    </location>
</feature>
<dbReference type="Pfam" id="PF12706">
    <property type="entry name" value="Lactamase_B_2"/>
    <property type="match status" value="1"/>
</dbReference>
<keyword evidence="3" id="KW-0378">Hydrolase</keyword>
<feature type="compositionally biased region" description="Low complexity" evidence="1">
    <location>
        <begin position="26"/>
        <end position="39"/>
    </location>
</feature>
<dbReference type="Proteomes" id="UP000255469">
    <property type="component" value="Unassembled WGS sequence"/>
</dbReference>
<dbReference type="Gene3D" id="3.60.15.10">
    <property type="entry name" value="Ribonuclease Z/Hydroxyacylglutathione hydrolase-like"/>
    <property type="match status" value="1"/>
</dbReference>
<dbReference type="AlphaFoldDB" id="A0A379EC18"/>
<organism evidence="3 4">
    <name type="scientific">Prevotella denticola</name>
    <dbReference type="NCBI Taxonomy" id="28129"/>
    <lineage>
        <taxon>Bacteria</taxon>
        <taxon>Pseudomonadati</taxon>
        <taxon>Bacteroidota</taxon>
        <taxon>Bacteroidia</taxon>
        <taxon>Bacteroidales</taxon>
        <taxon>Prevotellaceae</taxon>
        <taxon>Prevotella</taxon>
    </lineage>
</organism>
<evidence type="ECO:0000256" key="1">
    <source>
        <dbReference type="SAM" id="MobiDB-lite"/>
    </source>
</evidence>
<proteinExistence type="predicted"/>
<reference evidence="3 4" key="1">
    <citation type="submission" date="2018-06" db="EMBL/GenBank/DDBJ databases">
        <authorList>
            <consortium name="Pathogen Informatics"/>
            <person name="Doyle S."/>
        </authorList>
    </citation>
    <scope>NUCLEOTIDE SEQUENCE [LARGE SCALE GENOMIC DNA]</scope>
    <source>
        <strain evidence="3 4">NCTC13067</strain>
    </source>
</reference>
<protein>
    <submittedName>
        <fullName evidence="3">Putative hydrolase</fullName>
    </submittedName>
</protein>
<dbReference type="GO" id="GO:0016787">
    <property type="term" value="F:hydrolase activity"/>
    <property type="evidence" value="ECO:0007669"/>
    <property type="project" value="UniProtKB-KW"/>
</dbReference>
<dbReference type="PANTHER" id="PTHR42663:SF6">
    <property type="entry name" value="HYDROLASE C777.06C-RELATED"/>
    <property type="match status" value="1"/>
</dbReference>
<dbReference type="EMBL" id="UGTM01000002">
    <property type="protein sequence ID" value="SUB93938.1"/>
    <property type="molecule type" value="Genomic_DNA"/>
</dbReference>
<feature type="domain" description="Metallo-beta-lactamase" evidence="2">
    <location>
        <begin position="68"/>
        <end position="235"/>
    </location>
</feature>